<protein>
    <submittedName>
        <fullName evidence="1">Uncharacterized protein</fullName>
    </submittedName>
</protein>
<dbReference type="EMBL" id="FOGC01000017">
    <property type="protein sequence ID" value="SER26165.1"/>
    <property type="molecule type" value="Genomic_DNA"/>
</dbReference>
<reference evidence="2" key="1">
    <citation type="submission" date="2016-10" db="EMBL/GenBank/DDBJ databases">
        <authorList>
            <person name="Varghese N."/>
            <person name="Submissions S."/>
        </authorList>
    </citation>
    <scope>NUCLEOTIDE SEQUENCE [LARGE SCALE GENOMIC DNA]</scope>
    <source>
        <strain evidence="2">8N4</strain>
    </source>
</reference>
<dbReference type="AlphaFoldDB" id="A0A1H9MRX1"/>
<keyword evidence="2" id="KW-1185">Reference proteome</keyword>
<dbReference type="Proteomes" id="UP000242515">
    <property type="component" value="Unassembled WGS sequence"/>
</dbReference>
<evidence type="ECO:0000313" key="1">
    <source>
        <dbReference type="EMBL" id="SER26165.1"/>
    </source>
</evidence>
<sequence>MSEPITVSNNKSGAAQQIIIELIRAGKISYSNPQSTAREINELYENLLDGFRETHNR</sequence>
<organism evidence="1 2">
    <name type="scientific">Rosenbergiella nectarea</name>
    <dbReference type="NCBI Taxonomy" id="988801"/>
    <lineage>
        <taxon>Bacteria</taxon>
        <taxon>Pseudomonadati</taxon>
        <taxon>Pseudomonadota</taxon>
        <taxon>Gammaproteobacteria</taxon>
        <taxon>Enterobacterales</taxon>
        <taxon>Erwiniaceae</taxon>
        <taxon>Rosenbergiella</taxon>
    </lineage>
</organism>
<evidence type="ECO:0000313" key="2">
    <source>
        <dbReference type="Proteomes" id="UP000242515"/>
    </source>
</evidence>
<accession>A0A1H9MRX1</accession>
<proteinExistence type="predicted"/>
<gene>
    <name evidence="1" type="ORF">SAMN05216522_11749</name>
</gene>
<name>A0A1H9MRX1_9GAMM</name>